<feature type="compositionally biased region" description="Acidic residues" evidence="1">
    <location>
        <begin position="377"/>
        <end position="389"/>
    </location>
</feature>
<dbReference type="PANTHER" id="PTHR37563">
    <property type="entry name" value="PHYTANOYL-COA DIOXYGENASE FAMILY PROTEIN (AFU_ORTHOLOGUE AFUA_2G03330)"/>
    <property type="match status" value="1"/>
</dbReference>
<feature type="compositionally biased region" description="Polar residues" evidence="1">
    <location>
        <begin position="1"/>
        <end position="14"/>
    </location>
</feature>
<sequence>MTTNPDPSKASTATIPFMDADNDTSTACHEQQQQPQQQQQQQQQRHEALATTFHHQGYLTLSPLLSPAFTTRLLHECSSTFHAVLHYLRQCHEIPFDTPSRPKDCGGQTCGEEFEYPMGVGVKYGYRELVMRSPGRYELALLVDNDRGGGGGDVVVGGGKRKKVLSRELLFGEDSSSNDAPTSSCATLELLFDWIHEGIGSERRENHRQDDELQQQQQEQEHTQDEPFAQDHAQIQNLLHLIHTIFSEPDTPPNTTNNKTKNEYTLLHYSLLLSTPGSQTQSWHADGGHIHLQSHAPCHCLNVFVPLVPLCPSLGPTELRPKSQYYTRDLTRMVLGAMARKEWMSPVVPLLRGGEALVFDYRILHRGGANTSHLVEMEEEEEGHGDEEEGEKKEDEVIGGNGRDGRNRGRDRPILVMTFAKSWFVDVCNFPKRSIFSFRPELSVNE</sequence>
<feature type="region of interest" description="Disordered" evidence="1">
    <location>
        <begin position="1"/>
        <end position="45"/>
    </location>
</feature>
<proteinExistence type="predicted"/>
<comment type="caution">
    <text evidence="2">The sequence shown here is derived from an EMBL/GenBank/DDBJ whole genome shotgun (WGS) entry which is preliminary data.</text>
</comment>
<dbReference type="InterPro" id="IPR008775">
    <property type="entry name" value="Phytyl_CoA_dOase-like"/>
</dbReference>
<feature type="compositionally biased region" description="Low complexity" evidence="1">
    <location>
        <begin position="31"/>
        <end position="43"/>
    </location>
</feature>
<dbReference type="InterPro" id="IPR051961">
    <property type="entry name" value="Fungal_Metabolite_Diox"/>
</dbReference>
<feature type="region of interest" description="Disordered" evidence="1">
    <location>
        <begin position="372"/>
        <end position="411"/>
    </location>
</feature>
<gene>
    <name evidence="2" type="ORF">HJC23_005364</name>
</gene>
<evidence type="ECO:0000256" key="1">
    <source>
        <dbReference type="SAM" id="MobiDB-lite"/>
    </source>
</evidence>
<evidence type="ECO:0008006" key="4">
    <source>
        <dbReference type="Google" id="ProtNLM"/>
    </source>
</evidence>
<accession>A0ABD3NRG1</accession>
<dbReference type="AlphaFoldDB" id="A0ABD3NRG1"/>
<keyword evidence="3" id="KW-1185">Reference proteome</keyword>
<dbReference type="SUPFAM" id="SSF51197">
    <property type="entry name" value="Clavaminate synthase-like"/>
    <property type="match status" value="1"/>
</dbReference>
<dbReference type="EMBL" id="JABMIG020000445">
    <property type="protein sequence ID" value="KAL3777731.1"/>
    <property type="molecule type" value="Genomic_DNA"/>
</dbReference>
<dbReference type="Pfam" id="PF05721">
    <property type="entry name" value="PhyH"/>
    <property type="match status" value="1"/>
</dbReference>
<dbReference type="Proteomes" id="UP001516023">
    <property type="component" value="Unassembled WGS sequence"/>
</dbReference>
<organism evidence="2 3">
    <name type="scientific">Cyclotella cryptica</name>
    <dbReference type="NCBI Taxonomy" id="29204"/>
    <lineage>
        <taxon>Eukaryota</taxon>
        <taxon>Sar</taxon>
        <taxon>Stramenopiles</taxon>
        <taxon>Ochrophyta</taxon>
        <taxon>Bacillariophyta</taxon>
        <taxon>Coscinodiscophyceae</taxon>
        <taxon>Thalassiosirophycidae</taxon>
        <taxon>Stephanodiscales</taxon>
        <taxon>Stephanodiscaceae</taxon>
        <taxon>Cyclotella</taxon>
    </lineage>
</organism>
<evidence type="ECO:0000313" key="2">
    <source>
        <dbReference type="EMBL" id="KAL3777731.1"/>
    </source>
</evidence>
<feature type="region of interest" description="Disordered" evidence="1">
    <location>
        <begin position="203"/>
        <end position="226"/>
    </location>
</feature>
<protein>
    <recommendedName>
        <fullName evidence="4">Phytanoyl-CoA dioxygenase</fullName>
    </recommendedName>
</protein>
<name>A0ABD3NRG1_9STRA</name>
<reference evidence="2 3" key="1">
    <citation type="journal article" date="2020" name="G3 (Bethesda)">
        <title>Improved Reference Genome for Cyclotella cryptica CCMP332, a Model for Cell Wall Morphogenesis, Salinity Adaptation, and Lipid Production in Diatoms (Bacillariophyta).</title>
        <authorList>
            <person name="Roberts W.R."/>
            <person name="Downey K.M."/>
            <person name="Ruck E.C."/>
            <person name="Traller J.C."/>
            <person name="Alverson A.J."/>
        </authorList>
    </citation>
    <scope>NUCLEOTIDE SEQUENCE [LARGE SCALE GENOMIC DNA]</scope>
    <source>
        <strain evidence="2 3">CCMP332</strain>
    </source>
</reference>
<dbReference type="Gene3D" id="2.60.120.620">
    <property type="entry name" value="q2cbj1_9rhob like domain"/>
    <property type="match status" value="1"/>
</dbReference>
<evidence type="ECO:0000313" key="3">
    <source>
        <dbReference type="Proteomes" id="UP001516023"/>
    </source>
</evidence>
<dbReference type="PANTHER" id="PTHR37563:SF2">
    <property type="entry name" value="PHYTANOYL-COA DIOXYGENASE FAMILY PROTEIN (AFU_ORTHOLOGUE AFUA_2G03330)"/>
    <property type="match status" value="1"/>
</dbReference>